<dbReference type="InterPro" id="IPR039426">
    <property type="entry name" value="TonB-dep_rcpt-like"/>
</dbReference>
<gene>
    <name evidence="12" type="ORF">F1644_16820</name>
</gene>
<dbReference type="Proteomes" id="UP001302374">
    <property type="component" value="Chromosome"/>
</dbReference>
<keyword evidence="5 9" id="KW-0798">TonB box</keyword>
<evidence type="ECO:0000256" key="8">
    <source>
        <dbReference type="PROSITE-ProRule" id="PRU01360"/>
    </source>
</evidence>
<dbReference type="NCBIfam" id="TIGR04056">
    <property type="entry name" value="OMP_RagA_SusC"/>
    <property type="match status" value="1"/>
</dbReference>
<evidence type="ECO:0000256" key="2">
    <source>
        <dbReference type="ARBA" id="ARBA00022448"/>
    </source>
</evidence>
<evidence type="ECO:0000256" key="4">
    <source>
        <dbReference type="ARBA" id="ARBA00022692"/>
    </source>
</evidence>
<protein>
    <submittedName>
        <fullName evidence="12">SusC/RagA family TonB-linked outer membrane protein</fullName>
    </submittedName>
</protein>
<dbReference type="InterPro" id="IPR023996">
    <property type="entry name" value="TonB-dep_OMP_SusC/RagA"/>
</dbReference>
<organism evidence="12 13">
    <name type="scientific">Butyricimonas paravirosa</name>
    <dbReference type="NCBI Taxonomy" id="1472417"/>
    <lineage>
        <taxon>Bacteria</taxon>
        <taxon>Pseudomonadati</taxon>
        <taxon>Bacteroidota</taxon>
        <taxon>Bacteroidia</taxon>
        <taxon>Bacteroidales</taxon>
        <taxon>Odoribacteraceae</taxon>
        <taxon>Butyricimonas</taxon>
    </lineage>
</organism>
<dbReference type="InterPro" id="IPR036942">
    <property type="entry name" value="Beta-barrel_TonB_sf"/>
</dbReference>
<evidence type="ECO:0000259" key="11">
    <source>
        <dbReference type="Pfam" id="PF07715"/>
    </source>
</evidence>
<dbReference type="InterPro" id="IPR008969">
    <property type="entry name" value="CarboxyPept-like_regulatory"/>
</dbReference>
<dbReference type="EMBL" id="CP043839">
    <property type="protein sequence ID" value="WOF13822.1"/>
    <property type="molecule type" value="Genomic_DNA"/>
</dbReference>
<comment type="subcellular location">
    <subcellularLocation>
        <location evidence="1 8">Cell outer membrane</location>
        <topology evidence="1 8">Multi-pass membrane protein</topology>
    </subcellularLocation>
</comment>
<dbReference type="NCBIfam" id="TIGR04057">
    <property type="entry name" value="SusC_RagA_signa"/>
    <property type="match status" value="1"/>
</dbReference>
<dbReference type="InterPro" id="IPR037066">
    <property type="entry name" value="Plug_dom_sf"/>
</dbReference>
<dbReference type="InterPro" id="IPR023997">
    <property type="entry name" value="TonB-dep_OMP_SusC/RagA_CS"/>
</dbReference>
<keyword evidence="3 8" id="KW-1134">Transmembrane beta strand</keyword>
<evidence type="ECO:0000256" key="9">
    <source>
        <dbReference type="RuleBase" id="RU003357"/>
    </source>
</evidence>
<keyword evidence="7 8" id="KW-0998">Cell outer membrane</keyword>
<dbReference type="PROSITE" id="PS52016">
    <property type="entry name" value="TONB_DEPENDENT_REC_3"/>
    <property type="match status" value="1"/>
</dbReference>
<accession>A0ABZ0FZ86</accession>
<keyword evidence="6 8" id="KW-0472">Membrane</keyword>
<evidence type="ECO:0000256" key="3">
    <source>
        <dbReference type="ARBA" id="ARBA00022452"/>
    </source>
</evidence>
<keyword evidence="4 8" id="KW-0812">Transmembrane</keyword>
<dbReference type="Pfam" id="PF07715">
    <property type="entry name" value="Plug"/>
    <property type="match status" value="1"/>
</dbReference>
<evidence type="ECO:0000256" key="1">
    <source>
        <dbReference type="ARBA" id="ARBA00004571"/>
    </source>
</evidence>
<evidence type="ECO:0000313" key="13">
    <source>
        <dbReference type="Proteomes" id="UP001302374"/>
    </source>
</evidence>
<feature type="domain" description="TonB-dependent receptor plug" evidence="11">
    <location>
        <begin position="220"/>
        <end position="355"/>
    </location>
</feature>
<evidence type="ECO:0000313" key="12">
    <source>
        <dbReference type="EMBL" id="WOF13822.1"/>
    </source>
</evidence>
<dbReference type="InterPro" id="IPR000531">
    <property type="entry name" value="Beta-barrel_TonB"/>
</dbReference>
<feature type="domain" description="TonB-dependent receptor-like beta-barrel" evidence="10">
    <location>
        <begin position="546"/>
        <end position="975"/>
    </location>
</feature>
<evidence type="ECO:0000256" key="7">
    <source>
        <dbReference type="ARBA" id="ARBA00023237"/>
    </source>
</evidence>
<dbReference type="InterPro" id="IPR012910">
    <property type="entry name" value="Plug_dom"/>
</dbReference>
<dbReference type="SUPFAM" id="SSF56935">
    <property type="entry name" value="Porins"/>
    <property type="match status" value="1"/>
</dbReference>
<dbReference type="SUPFAM" id="SSF49464">
    <property type="entry name" value="Carboxypeptidase regulatory domain-like"/>
    <property type="match status" value="1"/>
</dbReference>
<proteinExistence type="inferred from homology"/>
<dbReference type="Pfam" id="PF13715">
    <property type="entry name" value="CarbopepD_reg_2"/>
    <property type="match status" value="1"/>
</dbReference>
<keyword evidence="2 8" id="KW-0813">Transport</keyword>
<evidence type="ECO:0000256" key="6">
    <source>
        <dbReference type="ARBA" id="ARBA00023136"/>
    </source>
</evidence>
<evidence type="ECO:0000259" key="10">
    <source>
        <dbReference type="Pfam" id="PF00593"/>
    </source>
</evidence>
<dbReference type="Pfam" id="PF00593">
    <property type="entry name" value="TonB_dep_Rec_b-barrel"/>
    <property type="match status" value="1"/>
</dbReference>
<evidence type="ECO:0000256" key="5">
    <source>
        <dbReference type="ARBA" id="ARBA00023077"/>
    </source>
</evidence>
<sequence length="1190" mass="132650">MKKNQETIFFSRRKWEKILFVMKLKLVLILISSFQLSAAVYSQDNRLTLKMEDASLEQVIWEIQKQTDFVFMYGTRDITKVTNLTVDMTDKTVNEILDQCLRHSGLVYTISGNAVIIKRADDDKKEMTVIKGVVKDKNGDPLPGVTIIEKGTSIGVATGINGEFTFSTTKKDSVTLLFTFVGMKMKQVLWNGQKTLNVVMEEDAQEMEEVVVTGYQVIKKSNMAGSVSTIGAEDLILNGTQSLEQALQGKLPGVVVLNQDGLVGTRQKVRVRGTSTLLGSQEPVWVVDGIIQEDPLPFKATELVAFGSDPDNIDMIRNFVGSSIAWLNPSDIQDVTVLKDASATAIYGIKAANGVIVITTKKGTSGRMSLNYSGNFTIGSKITYNKMNLMNSKQRVDVSREIYNEGLVSGTSLSPVGYQGLLQQYLEEKISYAQFNDGVKKLEVINTDWFDLLYENPFSHSHNISMSGGNENSTYYASFGIMKKNGTAKGNDSENYQGSVSVNTKMWDKVQISGKLAGSVAKTKAFNKVTPYTYASKTSRVIAAFDDKGDYYYYKNYSGYMYNVLNELDNTGNQNTTSSINANLSLNWEIFKGFKFETTFGYAYSSSYGETWATEYSAYIAQKRTYEFGAYGPNDIEYQRSKLPHGGELSIAEYRNNSYTWRNQVSYVKNFGVHLITAMIGQESKSSKYDGLTETVYGYLPGRGKTVLNPPGAILDNSGNTIANSLVEEQVKVSIKDNTTNSLSFYGAFTYTFDERYVLNASIRSDASNRFGQDKSARYQPVWSVGLRWNMGREHFLEGQNFLNEFSVRASYGYQGNANESTGPDLIAYIPSGSEGMAKETGEYLLKIKSLPNPKLKWEKTQTTDIGADFVFWNNKISGTFEYYYKKTTDVIVNRELPYEDGVLSMPMNGGSLKNSGWELSFSLTPVRTKNFLWSLGFNTSKNYNKITSSLETKKSWQAAASGGLYKDGYPVSGIWAFEYTGLSSIDGSPEFNLEGLNDLLADTDATVYMKYAGKLDPDFTGGVNTSLKYKQLTLSASFNLQVGGKKFLAPMFDSNMNNTTPYEYNNLPKDLVKRWRKPGDEEITNVPSLPARGRGAIVLPTTTERAHLLYNYSDIRVVNASFLRCNNITLSYNISEGWIKKFAQNMGFTFSVSNPFIIVSKDFKGRDPEVATGSQPISQTYTLSVNLSF</sequence>
<keyword evidence="13" id="KW-1185">Reference proteome</keyword>
<comment type="similarity">
    <text evidence="8 9">Belongs to the TonB-dependent receptor family.</text>
</comment>
<dbReference type="Gene3D" id="2.170.130.10">
    <property type="entry name" value="TonB-dependent receptor, plug domain"/>
    <property type="match status" value="1"/>
</dbReference>
<reference evidence="12 13" key="1">
    <citation type="submission" date="2019-09" db="EMBL/GenBank/DDBJ databases">
        <title>Butyricimonas paravirosa DSM 105722 (=214-4 = JCM 18677 = CCUG 65563).</title>
        <authorList>
            <person name="Le Roy T."/>
            <person name="Cani P.D."/>
        </authorList>
    </citation>
    <scope>NUCLEOTIDE SEQUENCE [LARGE SCALE GENOMIC DNA]</scope>
    <source>
        <strain evidence="12 13">DSM 105722</strain>
    </source>
</reference>
<dbReference type="Gene3D" id="2.60.40.1120">
    <property type="entry name" value="Carboxypeptidase-like, regulatory domain"/>
    <property type="match status" value="1"/>
</dbReference>
<dbReference type="Gene3D" id="2.40.170.20">
    <property type="entry name" value="TonB-dependent receptor, beta-barrel domain"/>
    <property type="match status" value="1"/>
</dbReference>
<name>A0ABZ0FZ86_9BACT</name>